<dbReference type="SUPFAM" id="SSF51905">
    <property type="entry name" value="FAD/NAD(P)-binding domain"/>
    <property type="match status" value="1"/>
</dbReference>
<evidence type="ECO:0000256" key="1">
    <source>
        <dbReference type="ARBA" id="ARBA00010790"/>
    </source>
</evidence>
<dbReference type="Gene3D" id="3.30.560.10">
    <property type="entry name" value="Glucose Oxidase, domain 3"/>
    <property type="match status" value="1"/>
</dbReference>
<dbReference type="InterPro" id="IPR036188">
    <property type="entry name" value="FAD/NAD-bd_sf"/>
</dbReference>
<accession>A5HC77</accession>
<dbReference type="AlphaFoldDB" id="A5HC77"/>
<comment type="similarity">
    <text evidence="1">Belongs to the GMC oxidoreductase family.</text>
</comment>
<dbReference type="Pfam" id="PF05199">
    <property type="entry name" value="GMC_oxred_C"/>
    <property type="match status" value="1"/>
</dbReference>
<sequence length="98" mass="10975">MPEVEQMNEEVKKSDNEKKFWESYIRKYGTTIYHPVGTCKMGLENDPMTVVTEDTKVKGVHGLRVIDASIIPIIVSGNTNIPTISIAERAADIIKLNL</sequence>
<feature type="domain" description="Glucose-methanol-choline oxidoreductase C-terminal" evidence="2">
    <location>
        <begin position="9"/>
        <end position="87"/>
    </location>
</feature>
<dbReference type="GO" id="GO:0016614">
    <property type="term" value="F:oxidoreductase activity, acting on CH-OH group of donors"/>
    <property type="evidence" value="ECO:0007669"/>
    <property type="project" value="InterPro"/>
</dbReference>
<dbReference type="PANTHER" id="PTHR11552:SF147">
    <property type="entry name" value="CHOLINE DEHYDROGENASE, MITOCHONDRIAL"/>
    <property type="match status" value="1"/>
</dbReference>
<dbReference type="Gene3D" id="3.50.50.60">
    <property type="entry name" value="FAD/NAD(P)-binding domain"/>
    <property type="match status" value="1"/>
</dbReference>
<dbReference type="InterPro" id="IPR012132">
    <property type="entry name" value="GMC_OxRdtase"/>
</dbReference>
<protein>
    <recommendedName>
        <fullName evidence="2">Glucose-methanol-choline oxidoreductase C-terminal domain-containing protein</fullName>
    </recommendedName>
</protein>
<evidence type="ECO:0000259" key="2">
    <source>
        <dbReference type="Pfam" id="PF05199"/>
    </source>
</evidence>
<organism evidence="3">
    <name type="scientific">Adineta vaga</name>
    <name type="common">Rotifer</name>
    <name type="synonym">Callidina vaga</name>
    <dbReference type="NCBI Taxonomy" id="104782"/>
    <lineage>
        <taxon>Eukaryota</taxon>
        <taxon>Metazoa</taxon>
        <taxon>Spiralia</taxon>
        <taxon>Gnathifera</taxon>
        <taxon>Rotifera</taxon>
        <taxon>Eurotatoria</taxon>
        <taxon>Bdelloidea</taxon>
        <taxon>Adinetida</taxon>
        <taxon>Adinetidae</taxon>
        <taxon>Adineta</taxon>
    </lineage>
</organism>
<dbReference type="PANTHER" id="PTHR11552">
    <property type="entry name" value="GLUCOSE-METHANOL-CHOLINE GMC OXIDOREDUCTASE"/>
    <property type="match status" value="1"/>
</dbReference>
<dbReference type="EMBL" id="EF484973">
    <property type="protein sequence ID" value="ABQ08072.1"/>
    <property type="molecule type" value="Genomic_DNA"/>
</dbReference>
<reference evidence="3" key="1">
    <citation type="journal article" date="2007" name="Proc. Natl. Acad. Sci. U.S.A.">
        <title>Telomere-associated endonuclease-deficient Penelope-like retroelements in diverse eukaryotes.</title>
        <authorList>
            <person name="Gladyshev E.A."/>
            <person name="Arkhipova I.R."/>
        </authorList>
    </citation>
    <scope>NUCLEOTIDE SEQUENCE</scope>
</reference>
<proteinExistence type="inferred from homology"/>
<evidence type="ECO:0000313" key="3">
    <source>
        <dbReference type="EMBL" id="ABQ08072.1"/>
    </source>
</evidence>
<dbReference type="InterPro" id="IPR007867">
    <property type="entry name" value="GMC_OxRtase_C"/>
</dbReference>
<dbReference type="GO" id="GO:0050660">
    <property type="term" value="F:flavin adenine dinucleotide binding"/>
    <property type="evidence" value="ECO:0007669"/>
    <property type="project" value="InterPro"/>
</dbReference>
<name>A5HC77_ADIVA</name>